<dbReference type="GO" id="GO:0016042">
    <property type="term" value="P:lipid catabolic process"/>
    <property type="evidence" value="ECO:0007669"/>
    <property type="project" value="UniProtKB-UniRule"/>
</dbReference>
<dbReference type="InterPro" id="IPR016035">
    <property type="entry name" value="Acyl_Trfase/lysoPLipase"/>
</dbReference>
<evidence type="ECO:0000256" key="1">
    <source>
        <dbReference type="ARBA" id="ARBA00022801"/>
    </source>
</evidence>
<proteinExistence type="predicted"/>
<dbReference type="InterPro" id="IPR002641">
    <property type="entry name" value="PNPLA_dom"/>
</dbReference>
<evidence type="ECO:0000256" key="2">
    <source>
        <dbReference type="ARBA" id="ARBA00022963"/>
    </source>
</evidence>
<feature type="active site" description="Proton acceptor" evidence="4">
    <location>
        <position position="213"/>
    </location>
</feature>
<feature type="active site" description="Nucleophile" evidence="4">
    <location>
        <position position="60"/>
    </location>
</feature>
<protein>
    <recommendedName>
        <fullName evidence="6">PNPLA domain-containing protein</fullName>
    </recommendedName>
</protein>
<keyword evidence="8" id="KW-1185">Reference proteome</keyword>
<dbReference type="Gene3D" id="3.40.1090.10">
    <property type="entry name" value="Cytosolic phospholipase A2 catalytic domain"/>
    <property type="match status" value="1"/>
</dbReference>
<evidence type="ECO:0000256" key="5">
    <source>
        <dbReference type="SAM" id="MobiDB-lite"/>
    </source>
</evidence>
<dbReference type="GO" id="GO:0046486">
    <property type="term" value="P:glycerolipid metabolic process"/>
    <property type="evidence" value="ECO:0007669"/>
    <property type="project" value="UniProtKB-ARBA"/>
</dbReference>
<dbReference type="PANTHER" id="PTHR24185">
    <property type="entry name" value="CALCIUM-INDEPENDENT PHOSPHOLIPASE A2-GAMMA"/>
    <property type="match status" value="1"/>
</dbReference>
<feature type="short sequence motif" description="GXSXG" evidence="4">
    <location>
        <begin position="58"/>
        <end position="62"/>
    </location>
</feature>
<dbReference type="PANTHER" id="PTHR24185:SF1">
    <property type="entry name" value="CALCIUM-INDEPENDENT PHOSPHOLIPASE A2-GAMMA"/>
    <property type="match status" value="1"/>
</dbReference>
<evidence type="ECO:0000256" key="3">
    <source>
        <dbReference type="ARBA" id="ARBA00023098"/>
    </source>
</evidence>
<dbReference type="GO" id="GO:0019369">
    <property type="term" value="P:arachidonate metabolic process"/>
    <property type="evidence" value="ECO:0007669"/>
    <property type="project" value="TreeGrafter"/>
</dbReference>
<organism evidence="7 8">
    <name type="scientific">Lithohypha guttulata</name>
    <dbReference type="NCBI Taxonomy" id="1690604"/>
    <lineage>
        <taxon>Eukaryota</taxon>
        <taxon>Fungi</taxon>
        <taxon>Dikarya</taxon>
        <taxon>Ascomycota</taxon>
        <taxon>Pezizomycotina</taxon>
        <taxon>Eurotiomycetes</taxon>
        <taxon>Chaetothyriomycetidae</taxon>
        <taxon>Chaetothyriales</taxon>
        <taxon>Trichomeriaceae</taxon>
        <taxon>Lithohypha</taxon>
    </lineage>
</organism>
<dbReference type="Proteomes" id="UP001309876">
    <property type="component" value="Unassembled WGS sequence"/>
</dbReference>
<feature type="domain" description="PNPLA" evidence="6">
    <location>
        <begin position="11"/>
        <end position="227"/>
    </location>
</feature>
<evidence type="ECO:0000256" key="4">
    <source>
        <dbReference type="PROSITE-ProRule" id="PRU01161"/>
    </source>
</evidence>
<dbReference type="SUPFAM" id="SSF52151">
    <property type="entry name" value="FabD/lysophospholipase-like"/>
    <property type="match status" value="1"/>
</dbReference>
<keyword evidence="3 4" id="KW-0443">Lipid metabolism</keyword>
<dbReference type="GO" id="GO:0047499">
    <property type="term" value="F:calcium-independent phospholipase A2 activity"/>
    <property type="evidence" value="ECO:0007669"/>
    <property type="project" value="TreeGrafter"/>
</dbReference>
<dbReference type="GO" id="GO:0016020">
    <property type="term" value="C:membrane"/>
    <property type="evidence" value="ECO:0007669"/>
    <property type="project" value="TreeGrafter"/>
</dbReference>
<feature type="region of interest" description="Disordered" evidence="5">
    <location>
        <begin position="409"/>
        <end position="454"/>
    </location>
</feature>
<keyword evidence="1 4" id="KW-0378">Hydrolase</keyword>
<evidence type="ECO:0000313" key="7">
    <source>
        <dbReference type="EMBL" id="KAK5083672.1"/>
    </source>
</evidence>
<dbReference type="EMBL" id="JAVRRJ010000006">
    <property type="protein sequence ID" value="KAK5083672.1"/>
    <property type="molecule type" value="Genomic_DNA"/>
</dbReference>
<dbReference type="AlphaFoldDB" id="A0AAN7YFD2"/>
<gene>
    <name evidence="7" type="ORF">LTR05_006176</name>
</gene>
<accession>A0AAN7YFD2</accession>
<evidence type="ECO:0000313" key="8">
    <source>
        <dbReference type="Proteomes" id="UP001309876"/>
    </source>
</evidence>
<feature type="short sequence motif" description="GXGXXG" evidence="4">
    <location>
        <begin position="15"/>
        <end position="20"/>
    </location>
</feature>
<dbReference type="Pfam" id="PF01734">
    <property type="entry name" value="Patatin"/>
    <property type="match status" value="1"/>
</dbReference>
<keyword evidence="2 4" id="KW-0442">Lipid degradation</keyword>
<reference evidence="7 8" key="1">
    <citation type="submission" date="2023-08" db="EMBL/GenBank/DDBJ databases">
        <title>Black Yeasts Isolated from many extreme environments.</title>
        <authorList>
            <person name="Coleine C."/>
            <person name="Stajich J.E."/>
            <person name="Selbmann L."/>
        </authorList>
    </citation>
    <scope>NUCLEOTIDE SEQUENCE [LARGE SCALE GENOMIC DNA]</scope>
    <source>
        <strain evidence="7 8">CCFEE 5910</strain>
    </source>
</reference>
<dbReference type="PROSITE" id="PS51635">
    <property type="entry name" value="PNPLA"/>
    <property type="match status" value="1"/>
</dbReference>
<evidence type="ECO:0000259" key="6">
    <source>
        <dbReference type="PROSITE" id="PS51635"/>
    </source>
</evidence>
<sequence>MASGERAIRVLSLDGGGVRGLSSLVILQHLVRLVQLRLGPSDDHGEVLPSELFDHIVGTSTGGLIAVMLVKLNMPVSACIKEYKELIPRIFGKRQFGSCIGGLGVPRYAHEIFRNCVQSVFDKYGQRDSGTIRFMEEGNIGGTTTSCTIVCRELHPSGRRMHQPAFICSHYCRSTPKESGKYMPYELWMTCRATTAAPTFFAPIVINRRIFVDGAFGNTSNPTRKAHFHFLTKVTGYKECPVVWLNIGTGSPRPQCDAASTGTRRSSTATIHQRNWKDRLIPNAIREARNLLRDLEAIATDSDRVEEEMEDVIDSKANEQPMTFARVSANNGVADVQLDDWRSLGKIEHLTHLYLEQPDVVLKLERMADLLATETLKRRQAQNRKKSLVPDTPPALPLPVLPFLSTSPDEVSPLPSPIITISQPRHRKQHSSGSQEVSPLEPSPISPLTRAPTNETPIAHAFGTAANISPPIAEHADETLTALSKQEQGPSKPKRDLLGNVDTALNTNTIHPIVEKRFWNLQGKHEMDEKWKRRSTVV</sequence>
<name>A0AAN7YFD2_9EURO</name>
<feature type="short sequence motif" description="DGA/G" evidence="4">
    <location>
        <begin position="213"/>
        <end position="215"/>
    </location>
</feature>
<comment type="caution">
    <text evidence="7">The sequence shown here is derived from an EMBL/GenBank/DDBJ whole genome shotgun (WGS) entry which is preliminary data.</text>
</comment>